<dbReference type="CDD" id="cd17932">
    <property type="entry name" value="DEXQc_UvrD"/>
    <property type="match status" value="1"/>
</dbReference>
<dbReference type="GO" id="GO:0006260">
    <property type="term" value="P:DNA replication"/>
    <property type="evidence" value="ECO:0007669"/>
    <property type="project" value="InterPro"/>
</dbReference>
<keyword evidence="7" id="KW-0413">Isomerase</keyword>
<dbReference type="Pfam" id="PF21196">
    <property type="entry name" value="PcrA_UvrD_tudor"/>
    <property type="match status" value="1"/>
</dbReference>
<evidence type="ECO:0000256" key="7">
    <source>
        <dbReference type="ARBA" id="ARBA00023235"/>
    </source>
</evidence>
<dbReference type="PROSITE" id="PS51217">
    <property type="entry name" value="UVRD_HELICASE_CTER"/>
    <property type="match status" value="1"/>
</dbReference>
<evidence type="ECO:0000256" key="8">
    <source>
        <dbReference type="ARBA" id="ARBA00034617"/>
    </source>
</evidence>
<comment type="caution">
    <text evidence="14">The sequence shown here is derived from an EMBL/GenBank/DDBJ whole genome shotgun (WGS) entry which is preliminary data.</text>
</comment>
<dbReference type="FunFam" id="1.10.10.160:FF:000001">
    <property type="entry name" value="ATP-dependent DNA helicase"/>
    <property type="match status" value="1"/>
</dbReference>
<gene>
    <name evidence="14" type="ORF">FC62_GL001579</name>
</gene>
<evidence type="ECO:0000256" key="4">
    <source>
        <dbReference type="ARBA" id="ARBA00022806"/>
    </source>
</evidence>
<evidence type="ECO:0000256" key="5">
    <source>
        <dbReference type="ARBA" id="ARBA00022840"/>
    </source>
</evidence>
<dbReference type="GO" id="GO:0000725">
    <property type="term" value="P:recombinational repair"/>
    <property type="evidence" value="ECO:0007669"/>
    <property type="project" value="TreeGrafter"/>
</dbReference>
<keyword evidence="15" id="KW-1185">Reference proteome</keyword>
<keyword evidence="6 11" id="KW-0238">DNA-binding</keyword>
<dbReference type="InterPro" id="IPR014016">
    <property type="entry name" value="UvrD-like_ATP-bd"/>
</dbReference>
<feature type="domain" description="UvrD-like helicase ATP-binding" evidence="12">
    <location>
        <begin position="8"/>
        <end position="287"/>
    </location>
</feature>
<dbReference type="GO" id="GO:0005829">
    <property type="term" value="C:cytosol"/>
    <property type="evidence" value="ECO:0007669"/>
    <property type="project" value="TreeGrafter"/>
</dbReference>
<evidence type="ECO:0000313" key="15">
    <source>
        <dbReference type="Proteomes" id="UP000050909"/>
    </source>
</evidence>
<dbReference type="Proteomes" id="UP000050909">
    <property type="component" value="Unassembled WGS sequence"/>
</dbReference>
<dbReference type="Gene3D" id="1.10.486.10">
    <property type="entry name" value="PCRA, domain 4"/>
    <property type="match status" value="1"/>
</dbReference>
<dbReference type="RefSeq" id="WP_054746357.1">
    <property type="nucleotide sequence ID" value="NZ_AZCV01000009.1"/>
</dbReference>
<sequence length="747" mass="83902">MSADALIKNLNEQQSLAVRTTEGPLLVMAGAGSGKTSVLTRRIAYLVEEKSVLPWNILAITFTNKAAKEMRDRIEQQLGAQANDIWISTFHALCVRILRREAEKINYTSSFSIADPAEQLTLVKQILKRLNYDPKIYDPKNILHQISNAKNDLVDPDGYQKLVATPFERVVGEVYHEYQAALQRDQSMDFDDLIMQTIILFKLDPPTLHFYQNKFRYISVDEYQDTNEAQYQLVKMLAAQYRNLCVVGDADQSIYGWRGANMENILNFEQDYPDAQTIMLEQNYRSTSHILNAANSVIKNNVNRKPKDLWTDQGEGAKITYYRAQSESDEAHFVDSKIVEAIEAGKREYKDFAVLYRTNAQSRSVEEGLLKANIPYKIVGGHKFYDRKEIKDVLAYLKLIANPADSMSLNRIINVPKRGIGPGTMEKLITFSDANEWSLFEGMRNLVLSPIKGRVAQTMMDLATILTDAKEYSTSHSVTSTTNKILEDTGYVAALKAAHTLEADTRIENIDEFLSVTKKFDDQYEPTSEESNQLSDFLADVSLLSDQDDLENQNNQVALMTLHAAKGLEFPVVFLVGLEEGLFPLSRASMDESELEEERRLAYVGITRAREQLYLTNAVSRLLYGRTQVNMPSRFIGEIADEDLEQENPTAANVFVGSGNTTNVPFARRNDRATATVYQPKVAVHSAGAIGAEKSTWNVGDKVTHKAWGEGTVVKVSGSGDDQELDIAFENEGIKRLLAAFAPIKKV</sequence>
<dbReference type="PROSITE" id="PS51198">
    <property type="entry name" value="UVRD_HELICASE_ATP_BIND"/>
    <property type="match status" value="1"/>
</dbReference>
<feature type="domain" description="UvrD-like helicase C-terminal" evidence="13">
    <location>
        <begin position="288"/>
        <end position="567"/>
    </location>
</feature>
<dbReference type="FunFam" id="1.10.486.10:FF:000003">
    <property type="entry name" value="ATP-dependent DNA helicase"/>
    <property type="match status" value="1"/>
</dbReference>
<evidence type="ECO:0000256" key="10">
    <source>
        <dbReference type="PROSITE-ProRule" id="PRU00560"/>
    </source>
</evidence>
<dbReference type="EMBL" id="AZCV01000009">
    <property type="protein sequence ID" value="KRK36919.1"/>
    <property type="molecule type" value="Genomic_DNA"/>
</dbReference>
<evidence type="ECO:0000256" key="1">
    <source>
        <dbReference type="ARBA" id="ARBA00009922"/>
    </source>
</evidence>
<dbReference type="CDD" id="cd18807">
    <property type="entry name" value="SF1_C_UvrD"/>
    <property type="match status" value="1"/>
</dbReference>
<evidence type="ECO:0000256" key="9">
    <source>
        <dbReference type="ARBA" id="ARBA00048988"/>
    </source>
</evidence>
<dbReference type="GO" id="GO:0033202">
    <property type="term" value="C:DNA helicase complex"/>
    <property type="evidence" value="ECO:0007669"/>
    <property type="project" value="TreeGrafter"/>
</dbReference>
<dbReference type="InterPro" id="IPR013986">
    <property type="entry name" value="DExx_box_DNA_helicase_dom_sf"/>
</dbReference>
<dbReference type="InterPro" id="IPR014017">
    <property type="entry name" value="DNA_helicase_UvrD-like_C"/>
</dbReference>
<dbReference type="InterPro" id="IPR000212">
    <property type="entry name" value="DNA_helicase_UvrD/REP"/>
</dbReference>
<keyword evidence="5 10" id="KW-0067">ATP-binding</keyword>
<evidence type="ECO:0000256" key="2">
    <source>
        <dbReference type="ARBA" id="ARBA00022741"/>
    </source>
</evidence>
<dbReference type="PATRIC" id="fig|1423722.3.peg.1612"/>
<evidence type="ECO:0000256" key="6">
    <source>
        <dbReference type="ARBA" id="ARBA00023125"/>
    </source>
</evidence>
<keyword evidence="4 10" id="KW-0347">Helicase</keyword>
<dbReference type="GO" id="GO:0043138">
    <property type="term" value="F:3'-5' DNA helicase activity"/>
    <property type="evidence" value="ECO:0007669"/>
    <property type="project" value="UniProtKB-EC"/>
</dbReference>
<evidence type="ECO:0000313" key="14">
    <source>
        <dbReference type="EMBL" id="KRK36919.1"/>
    </source>
</evidence>
<dbReference type="PANTHER" id="PTHR11070">
    <property type="entry name" value="UVRD / RECB / PCRA DNA HELICASE FAMILY MEMBER"/>
    <property type="match status" value="1"/>
</dbReference>
<dbReference type="InterPro" id="IPR027417">
    <property type="entry name" value="P-loop_NTPase"/>
</dbReference>
<evidence type="ECO:0000259" key="12">
    <source>
        <dbReference type="PROSITE" id="PS51198"/>
    </source>
</evidence>
<dbReference type="EC" id="5.6.2.4" evidence="11"/>
<comment type="similarity">
    <text evidence="1 11">Belongs to the helicase family. UvrD subfamily.</text>
</comment>
<dbReference type="Pfam" id="PF00580">
    <property type="entry name" value="UvrD-helicase"/>
    <property type="match status" value="1"/>
</dbReference>
<dbReference type="GO" id="GO:0003677">
    <property type="term" value="F:DNA binding"/>
    <property type="evidence" value="ECO:0007669"/>
    <property type="project" value="UniProtKB-KW"/>
</dbReference>
<dbReference type="SUPFAM" id="SSF52540">
    <property type="entry name" value="P-loop containing nucleoside triphosphate hydrolases"/>
    <property type="match status" value="1"/>
</dbReference>
<dbReference type="NCBIfam" id="TIGR01073">
    <property type="entry name" value="pcrA"/>
    <property type="match status" value="1"/>
</dbReference>
<dbReference type="Pfam" id="PF13361">
    <property type="entry name" value="UvrD_C"/>
    <property type="match status" value="1"/>
</dbReference>
<keyword evidence="3 10" id="KW-0378">Hydrolase</keyword>
<protein>
    <recommendedName>
        <fullName evidence="11">ATP-dependent DNA helicase</fullName>
        <ecNumber evidence="11">5.6.2.4</ecNumber>
    </recommendedName>
</protein>
<evidence type="ECO:0000256" key="3">
    <source>
        <dbReference type="ARBA" id="ARBA00022801"/>
    </source>
</evidence>
<name>A0A0R1H2X9_9LACO</name>
<accession>A0A0R1H2X9</accession>
<evidence type="ECO:0000259" key="13">
    <source>
        <dbReference type="PROSITE" id="PS51217"/>
    </source>
</evidence>
<feature type="binding site" evidence="10">
    <location>
        <begin position="29"/>
        <end position="36"/>
    </location>
    <ligand>
        <name>ATP</name>
        <dbReference type="ChEBI" id="CHEBI:30616"/>
    </ligand>
</feature>
<dbReference type="InterPro" id="IPR005751">
    <property type="entry name" value="ATP-dep_DNA_helicase_PcrA"/>
</dbReference>
<comment type="catalytic activity">
    <reaction evidence="8">
        <text>Couples ATP hydrolysis with the unwinding of duplex DNA by translocating in the 3'-5' direction.</text>
        <dbReference type="EC" id="5.6.2.4"/>
    </reaction>
</comment>
<dbReference type="GO" id="GO:0009314">
    <property type="term" value="P:response to radiation"/>
    <property type="evidence" value="ECO:0007669"/>
    <property type="project" value="UniProtKB-ARBA"/>
</dbReference>
<dbReference type="Gene3D" id="3.40.50.300">
    <property type="entry name" value="P-loop containing nucleotide triphosphate hydrolases"/>
    <property type="match status" value="2"/>
</dbReference>
<dbReference type="GO" id="GO:0016887">
    <property type="term" value="F:ATP hydrolysis activity"/>
    <property type="evidence" value="ECO:0007669"/>
    <property type="project" value="RHEA"/>
</dbReference>
<evidence type="ECO:0000256" key="11">
    <source>
        <dbReference type="RuleBase" id="RU364053"/>
    </source>
</evidence>
<keyword evidence="2 10" id="KW-0547">Nucleotide-binding</keyword>
<dbReference type="AlphaFoldDB" id="A0A0R1H2X9"/>
<reference evidence="14 15" key="1">
    <citation type="journal article" date="2015" name="Genome Announc.">
        <title>Expanding the biotechnology potential of lactobacilli through comparative genomics of 213 strains and associated genera.</title>
        <authorList>
            <person name="Sun Z."/>
            <person name="Harris H.M."/>
            <person name="McCann A."/>
            <person name="Guo C."/>
            <person name="Argimon S."/>
            <person name="Zhang W."/>
            <person name="Yang X."/>
            <person name="Jeffery I.B."/>
            <person name="Cooney J.C."/>
            <person name="Kagawa T.F."/>
            <person name="Liu W."/>
            <person name="Song Y."/>
            <person name="Salvetti E."/>
            <person name="Wrobel A."/>
            <person name="Rasinkangas P."/>
            <person name="Parkhill J."/>
            <person name="Rea M.C."/>
            <person name="O'Sullivan O."/>
            <person name="Ritari J."/>
            <person name="Douillard F.P."/>
            <person name="Paul Ross R."/>
            <person name="Yang R."/>
            <person name="Briner A.E."/>
            <person name="Felis G.E."/>
            <person name="de Vos W.M."/>
            <person name="Barrangou R."/>
            <person name="Klaenhammer T.R."/>
            <person name="Caufield P.W."/>
            <person name="Cui Y."/>
            <person name="Zhang H."/>
            <person name="O'Toole P.W."/>
        </authorList>
    </citation>
    <scope>NUCLEOTIDE SEQUENCE [LARGE SCALE GENOMIC DNA]</scope>
    <source>
        <strain evidence="14 15">DSM 20534</strain>
    </source>
</reference>
<proteinExistence type="inferred from homology"/>
<dbReference type="GO" id="GO:0005524">
    <property type="term" value="F:ATP binding"/>
    <property type="evidence" value="ECO:0007669"/>
    <property type="project" value="UniProtKB-UniRule"/>
</dbReference>
<dbReference type="Gene3D" id="1.10.10.160">
    <property type="match status" value="1"/>
</dbReference>
<dbReference type="PANTHER" id="PTHR11070:SF2">
    <property type="entry name" value="ATP-DEPENDENT DNA HELICASE SRS2"/>
    <property type="match status" value="1"/>
</dbReference>
<comment type="catalytic activity">
    <reaction evidence="9 11">
        <text>ATP + H2O = ADP + phosphate + H(+)</text>
        <dbReference type="Rhea" id="RHEA:13065"/>
        <dbReference type="ChEBI" id="CHEBI:15377"/>
        <dbReference type="ChEBI" id="CHEBI:15378"/>
        <dbReference type="ChEBI" id="CHEBI:30616"/>
        <dbReference type="ChEBI" id="CHEBI:43474"/>
        <dbReference type="ChEBI" id="CHEBI:456216"/>
        <dbReference type="EC" id="5.6.2.4"/>
    </reaction>
</comment>
<organism evidence="14 15">
    <name type="scientific">Amylolactobacillus amylotrophicus DSM 20534</name>
    <dbReference type="NCBI Taxonomy" id="1423722"/>
    <lineage>
        <taxon>Bacteria</taxon>
        <taxon>Bacillati</taxon>
        <taxon>Bacillota</taxon>
        <taxon>Bacilli</taxon>
        <taxon>Lactobacillales</taxon>
        <taxon>Lactobacillaceae</taxon>
        <taxon>Amylolactobacillus</taxon>
    </lineage>
</organism>